<keyword evidence="1" id="KW-0472">Membrane</keyword>
<keyword evidence="3" id="KW-1185">Reference proteome</keyword>
<comment type="caution">
    <text evidence="2">The sequence shown here is derived from an EMBL/GenBank/DDBJ whole genome shotgun (WGS) entry which is preliminary data.</text>
</comment>
<dbReference type="OrthoDB" id="10005755at2"/>
<evidence type="ECO:0000313" key="2">
    <source>
        <dbReference type="EMBL" id="MBC8610678.1"/>
    </source>
</evidence>
<name>A0A8J6TUM5_9FIRM</name>
<protein>
    <submittedName>
        <fullName evidence="2">Uncharacterized protein</fullName>
    </submittedName>
</protein>
<accession>A0A8J6TUM5</accession>
<feature type="transmembrane region" description="Helical" evidence="1">
    <location>
        <begin position="6"/>
        <end position="22"/>
    </location>
</feature>
<feature type="transmembrane region" description="Helical" evidence="1">
    <location>
        <begin position="27"/>
        <end position="43"/>
    </location>
</feature>
<organism evidence="2 3">
    <name type="scientific">Massiliimalia timonensis</name>
    <dbReference type="NCBI Taxonomy" id="1987501"/>
    <lineage>
        <taxon>Bacteria</taxon>
        <taxon>Bacillati</taxon>
        <taxon>Bacillota</taxon>
        <taxon>Clostridia</taxon>
        <taxon>Eubacteriales</taxon>
        <taxon>Oscillospiraceae</taxon>
        <taxon>Massiliimalia</taxon>
    </lineage>
</organism>
<dbReference type="AlphaFoldDB" id="A0A8J6TUM5"/>
<dbReference type="RefSeq" id="WP_093989322.1">
    <property type="nucleotide sequence ID" value="NZ_FYDD01000004.1"/>
</dbReference>
<evidence type="ECO:0000313" key="3">
    <source>
        <dbReference type="Proteomes" id="UP000632659"/>
    </source>
</evidence>
<dbReference type="EMBL" id="JACRTL010000002">
    <property type="protein sequence ID" value="MBC8610678.1"/>
    <property type="molecule type" value="Genomic_DNA"/>
</dbReference>
<feature type="transmembrane region" description="Helical" evidence="1">
    <location>
        <begin position="49"/>
        <end position="70"/>
    </location>
</feature>
<proteinExistence type="predicted"/>
<gene>
    <name evidence="2" type="ORF">H8702_06010</name>
</gene>
<keyword evidence="1" id="KW-1133">Transmembrane helix</keyword>
<dbReference type="Proteomes" id="UP000632659">
    <property type="component" value="Unassembled WGS sequence"/>
</dbReference>
<evidence type="ECO:0000256" key="1">
    <source>
        <dbReference type="SAM" id="Phobius"/>
    </source>
</evidence>
<sequence>MNLWFHLLFGLLVIVFFLWEYLRKRRLYQLVFAVWVASTYLTYVSSAKWYQTGLGILELLLCLFALFSLWRARRQDQKQQREKAPYQEEEPGSEQSHE</sequence>
<reference evidence="2" key="1">
    <citation type="submission" date="2020-08" db="EMBL/GenBank/DDBJ databases">
        <title>Genome public.</title>
        <authorList>
            <person name="Liu C."/>
            <person name="Sun Q."/>
        </authorList>
    </citation>
    <scope>NUCLEOTIDE SEQUENCE</scope>
    <source>
        <strain evidence="2">NSJ-15</strain>
    </source>
</reference>
<keyword evidence="1" id="KW-0812">Transmembrane</keyword>